<evidence type="ECO:0000259" key="10">
    <source>
        <dbReference type="PROSITE" id="PS51562"/>
    </source>
</evidence>
<dbReference type="GO" id="GO:0004482">
    <property type="term" value="F:mRNA 5'-cap (guanine-N7-)-methyltransferase activity"/>
    <property type="evidence" value="ECO:0007669"/>
    <property type="project" value="UniProtKB-EC"/>
</dbReference>
<evidence type="ECO:0000256" key="5">
    <source>
        <dbReference type="ARBA" id="ARBA00022691"/>
    </source>
</evidence>
<evidence type="ECO:0000256" key="7">
    <source>
        <dbReference type="ARBA" id="ARBA00022884"/>
    </source>
</evidence>
<dbReference type="PANTHER" id="PTHR12189:SF2">
    <property type="entry name" value="MRNA CAP GUANINE-N7 METHYLTRANSFERASE"/>
    <property type="match status" value="1"/>
</dbReference>
<comment type="pathway">
    <text evidence="1">mRNA processing; mRNA capping.</text>
</comment>
<dbReference type="SUPFAM" id="SSF55154">
    <property type="entry name" value="CYTH-like phosphatases"/>
    <property type="match status" value="1"/>
</dbReference>
<reference evidence="11" key="1">
    <citation type="journal article" date="2020" name="Nature">
        <title>Giant virus diversity and host interactions through global metagenomics.</title>
        <authorList>
            <person name="Schulz F."/>
            <person name="Roux S."/>
            <person name="Paez-Espino D."/>
            <person name="Jungbluth S."/>
            <person name="Walsh D.A."/>
            <person name="Denef V.J."/>
            <person name="McMahon K.D."/>
            <person name="Konstantinidis K.T."/>
            <person name="Eloe-Fadrosh E.A."/>
            <person name="Kyrpides N.C."/>
            <person name="Woyke T."/>
        </authorList>
    </citation>
    <scope>NUCLEOTIDE SEQUENCE</scope>
    <source>
        <strain evidence="11">GVMAG-M-3300023184-168</strain>
    </source>
</reference>
<evidence type="ECO:0000256" key="2">
    <source>
        <dbReference type="ARBA" id="ARBA00011926"/>
    </source>
</evidence>
<dbReference type="GO" id="GO:0005525">
    <property type="term" value="F:GTP binding"/>
    <property type="evidence" value="ECO:0007669"/>
    <property type="project" value="UniProtKB-KW"/>
</dbReference>
<accession>A0A6C0HSR0</accession>
<dbReference type="InterPro" id="IPR039753">
    <property type="entry name" value="RG7MT1"/>
</dbReference>
<evidence type="ECO:0000256" key="8">
    <source>
        <dbReference type="ARBA" id="ARBA00023134"/>
    </source>
</evidence>
<keyword evidence="9" id="KW-0175">Coiled coil</keyword>
<dbReference type="GO" id="GO:0003723">
    <property type="term" value="F:RNA binding"/>
    <property type="evidence" value="ECO:0007669"/>
    <property type="project" value="UniProtKB-KW"/>
</dbReference>
<dbReference type="EC" id="2.1.1.56" evidence="2"/>
<dbReference type="Gene3D" id="2.40.50.140">
    <property type="entry name" value="Nucleic acid-binding proteins"/>
    <property type="match status" value="1"/>
</dbReference>
<dbReference type="GO" id="GO:0005634">
    <property type="term" value="C:nucleus"/>
    <property type="evidence" value="ECO:0007669"/>
    <property type="project" value="TreeGrafter"/>
</dbReference>
<evidence type="ECO:0000256" key="1">
    <source>
        <dbReference type="ARBA" id="ARBA00005129"/>
    </source>
</evidence>
<dbReference type="EMBL" id="MN740010">
    <property type="protein sequence ID" value="QHT83711.1"/>
    <property type="molecule type" value="Genomic_DNA"/>
</dbReference>
<dbReference type="UniPathway" id="UPA00922"/>
<dbReference type="Gene3D" id="3.30.470.30">
    <property type="entry name" value="DNA ligase/mRNA capping enzyme"/>
    <property type="match status" value="1"/>
</dbReference>
<keyword evidence="8" id="KW-0342">GTP-binding</keyword>
<keyword evidence="7" id="KW-0694">RNA-binding</keyword>
<name>A0A6C0HSR0_9ZZZZ</name>
<protein>
    <recommendedName>
        <fullName evidence="2">mRNA (guanine-N(7))-methyltransferase</fullName>
        <ecNumber evidence="2">2.1.1.56</ecNumber>
    </recommendedName>
</protein>
<dbReference type="InterPro" id="IPR029063">
    <property type="entry name" value="SAM-dependent_MTases_sf"/>
</dbReference>
<dbReference type="Pfam" id="PF01331">
    <property type="entry name" value="mRNA_cap_enzyme"/>
    <property type="match status" value="1"/>
</dbReference>
<dbReference type="Gene3D" id="3.40.50.150">
    <property type="entry name" value="Vaccinia Virus protein VP39"/>
    <property type="match status" value="1"/>
</dbReference>
<dbReference type="InterPro" id="IPR001339">
    <property type="entry name" value="mRNA_cap_enzyme_adenylation"/>
</dbReference>
<keyword evidence="6" id="KW-0547">Nucleotide-binding</keyword>
<feature type="domain" description="MRNA cap 0 methyltransferase" evidence="10">
    <location>
        <begin position="810"/>
        <end position="1134"/>
    </location>
</feature>
<dbReference type="AlphaFoldDB" id="A0A6C0HSR0"/>
<sequence>MILLYSNNNIIMERSFDKTIKPYEERKTLTPKQKKEAFDNIVKEYLESNPLLQNGRRQNELEIRFGTNHKLAKSITKIDYDNVVKQLYSCGFLPENKDGIQILRIIPESIDTKTGKTKMQIRAEIVGSDLIQEYCRSNSIQNVINMPSTLFNKIKFTKKMTAMTNTGQFIQRLDMDDYNFRVSFQTEQDFNVQSEIARNIISKWADSKKIFRSMNRVRFYHPDMPVFADLSIVKSSSGTYNHIPIPQYSIQEAGVLQNIEKYEIELEIDNSKVGVGTNFNTVESLMGVIRKNIRTILSGLQGTPYPISYQEQSDILQEYMAVVHGELLEGNDDDENDKKGDKKQIMDSKSTREILEQIKKNPKKIFPSDFIGPSSYTLQLGNIISPNEKYSTPNIRNHFTVTDKADGERRLLYISENGYIYLIDTNMNVIFTGTKTIEKTLFFSILDGEHIKHDRNGKFINLFAAFDIYYVNKKSIREFMFYPELEEDDPTKFRLPLLKHFIELLKPASIFEEKTEVTPKENKISTNFIIKCKNFKATSDFKTIFECCSEILSNIQDGTYEYNTDGLIFTPSNFAVGSSRQGGPAGKLSKITWSHSFKWKPPEFNTVDFLVTMKKDKSGKDEVHHVFQEGRNLQENQDIIQYKTLVLHVGFNPREDGYINPFQDLLNDNIQHLKDQNENDKKYKPVPFVPTDPYDPNACYCNILLKEDGSKLLMLTEDGEYFEDDMIVEFKYVIENEDGWKWVPIRVRYDKTAQLRSKKNNFGNSYKVANSNWYSIHHPITSEMISSGNDIPENTTDEDVYYNKSNEETSTQGLRDFHNLFVKRNLITGAANRGDTLIDFAVGKAGDLKKWIHSNMSFVFGIDYSRDNIINQLDGACARYLNEAKKATNIPKALFVQGDSGLNIRNGSAFTTEKDKQISRAVFGQGAKDITQLGKGVYNQYGAGESGFNISSCQFALHYFFKNSKTFHEFLRNVSECTKLGGYFIGTCYDGQTVFNLLKSVKKDEGITIIKNDRKIYEVVKKYDETGFPEDEMSLGYPIHVYQESINQYIQEYLVNFNYFIRIMEDYGFILAKNESRGMNLPDATGMFSELFNIMEIEIKQKPYRQSEYRKAMFMSPEERRISFMNRYFVFKKVRSVDAKKMSEVILKEQGLQDRNAEENLEEVSKMILDEEAENKTIEKKKRRLVIRKNNKKTDITFEEVVEKTDETPQEKIRIKVKR</sequence>
<dbReference type="PROSITE" id="PS51562">
    <property type="entry name" value="RNA_CAP0_MT"/>
    <property type="match status" value="1"/>
</dbReference>
<keyword evidence="5" id="KW-0949">S-adenosyl-L-methionine</keyword>
<dbReference type="SUPFAM" id="SSF53335">
    <property type="entry name" value="S-adenosyl-L-methionine-dependent methyltransferases"/>
    <property type="match status" value="1"/>
</dbReference>
<keyword evidence="3" id="KW-0489">Methyltransferase</keyword>
<evidence type="ECO:0000313" key="11">
    <source>
        <dbReference type="EMBL" id="QHT83711.1"/>
    </source>
</evidence>
<organism evidence="11">
    <name type="scientific">viral metagenome</name>
    <dbReference type="NCBI Taxonomy" id="1070528"/>
    <lineage>
        <taxon>unclassified sequences</taxon>
        <taxon>metagenomes</taxon>
        <taxon>organismal metagenomes</taxon>
    </lineage>
</organism>
<evidence type="ECO:0000256" key="9">
    <source>
        <dbReference type="SAM" id="Coils"/>
    </source>
</evidence>
<dbReference type="GO" id="GO:0004484">
    <property type="term" value="F:mRNA guanylyltransferase activity"/>
    <property type="evidence" value="ECO:0007669"/>
    <property type="project" value="InterPro"/>
</dbReference>
<dbReference type="InterPro" id="IPR033469">
    <property type="entry name" value="CYTH-like_dom_sf"/>
</dbReference>
<dbReference type="Pfam" id="PF03291">
    <property type="entry name" value="mRNA_G-N7_MeTrfase"/>
    <property type="match status" value="1"/>
</dbReference>
<dbReference type="InterPro" id="IPR004971">
    <property type="entry name" value="mRNA_G-N7_MeTrfase_dom"/>
</dbReference>
<dbReference type="GO" id="GO:0005524">
    <property type="term" value="F:ATP binding"/>
    <property type="evidence" value="ECO:0007669"/>
    <property type="project" value="InterPro"/>
</dbReference>
<evidence type="ECO:0000256" key="3">
    <source>
        <dbReference type="ARBA" id="ARBA00022603"/>
    </source>
</evidence>
<evidence type="ECO:0000256" key="4">
    <source>
        <dbReference type="ARBA" id="ARBA00022679"/>
    </source>
</evidence>
<dbReference type="SUPFAM" id="SSF56091">
    <property type="entry name" value="DNA ligase/mRNA capping enzyme, catalytic domain"/>
    <property type="match status" value="1"/>
</dbReference>
<dbReference type="PANTHER" id="PTHR12189">
    <property type="entry name" value="MRNA GUANINE-7- METHYLTRANSFERASE"/>
    <property type="match status" value="1"/>
</dbReference>
<feature type="coiled-coil region" evidence="9">
    <location>
        <begin position="1154"/>
        <end position="1181"/>
    </location>
</feature>
<proteinExistence type="predicted"/>
<dbReference type="InterPro" id="IPR012340">
    <property type="entry name" value="NA-bd_OB-fold"/>
</dbReference>
<evidence type="ECO:0000256" key="6">
    <source>
        <dbReference type="ARBA" id="ARBA00022741"/>
    </source>
</evidence>
<keyword evidence="4" id="KW-0808">Transferase</keyword>